<dbReference type="EMBL" id="OZ037946">
    <property type="protein sequence ID" value="CAL1703147.1"/>
    <property type="molecule type" value="Genomic_DNA"/>
</dbReference>
<evidence type="ECO:0000256" key="1">
    <source>
        <dbReference type="SAM" id="SignalP"/>
    </source>
</evidence>
<keyword evidence="1" id="KW-0732">Signal</keyword>
<sequence length="142" mass="14861">MVVVTLWLLNALVSCVWAATLPETTIKRAPCPCPLDTFGDTGVAINQFPFFECAYTAGACDWNMNNGELENTAQRNCPSSASCVNGCACPVDNDGSTGRLIEFGQAIQCAYPNGACTYNTNGALMNALGQSNCPAESGCGTD</sequence>
<gene>
    <name evidence="2" type="ORF">GFSPODELE1_LOCUS4418</name>
</gene>
<evidence type="ECO:0000313" key="3">
    <source>
        <dbReference type="Proteomes" id="UP001497453"/>
    </source>
</evidence>
<name>A0ABP1D7T0_9APHY</name>
<reference evidence="3" key="1">
    <citation type="submission" date="2024-04" db="EMBL/GenBank/DDBJ databases">
        <authorList>
            <person name="Shaw F."/>
            <person name="Minotto A."/>
        </authorList>
    </citation>
    <scope>NUCLEOTIDE SEQUENCE [LARGE SCALE GENOMIC DNA]</scope>
</reference>
<keyword evidence="3" id="KW-1185">Reference proteome</keyword>
<feature type="chain" id="PRO_5046766683" evidence="1">
    <location>
        <begin position="19"/>
        <end position="142"/>
    </location>
</feature>
<accession>A0ABP1D7T0</accession>
<evidence type="ECO:0000313" key="2">
    <source>
        <dbReference type="EMBL" id="CAL1703147.1"/>
    </source>
</evidence>
<proteinExistence type="predicted"/>
<dbReference type="Proteomes" id="UP001497453">
    <property type="component" value="Chromosome 3"/>
</dbReference>
<protein>
    <submittedName>
        <fullName evidence="2">Uncharacterized protein</fullName>
    </submittedName>
</protein>
<organism evidence="2 3">
    <name type="scientific">Somion occarium</name>
    <dbReference type="NCBI Taxonomy" id="3059160"/>
    <lineage>
        <taxon>Eukaryota</taxon>
        <taxon>Fungi</taxon>
        <taxon>Dikarya</taxon>
        <taxon>Basidiomycota</taxon>
        <taxon>Agaricomycotina</taxon>
        <taxon>Agaricomycetes</taxon>
        <taxon>Polyporales</taxon>
        <taxon>Cerrenaceae</taxon>
        <taxon>Somion</taxon>
    </lineage>
</organism>
<feature type="signal peptide" evidence="1">
    <location>
        <begin position="1"/>
        <end position="18"/>
    </location>
</feature>